<evidence type="ECO:0000313" key="8">
    <source>
        <dbReference type="EMBL" id="KAG0019913.1"/>
    </source>
</evidence>
<dbReference type="PROSITE" id="PS50850">
    <property type="entry name" value="MFS"/>
    <property type="match status" value="1"/>
</dbReference>
<feature type="transmembrane region" description="Helical" evidence="6">
    <location>
        <begin position="36"/>
        <end position="52"/>
    </location>
</feature>
<keyword evidence="3 6" id="KW-1133">Transmembrane helix</keyword>
<dbReference type="Pfam" id="PF07690">
    <property type="entry name" value="MFS_1"/>
    <property type="match status" value="1"/>
</dbReference>
<feature type="transmembrane region" description="Helical" evidence="6">
    <location>
        <begin position="72"/>
        <end position="92"/>
    </location>
</feature>
<feature type="transmembrane region" description="Helical" evidence="6">
    <location>
        <begin position="355"/>
        <end position="372"/>
    </location>
</feature>
<evidence type="ECO:0000256" key="5">
    <source>
        <dbReference type="SAM" id="MobiDB-lite"/>
    </source>
</evidence>
<feature type="transmembrane region" description="Helical" evidence="6">
    <location>
        <begin position="243"/>
        <end position="265"/>
    </location>
</feature>
<evidence type="ECO:0000259" key="7">
    <source>
        <dbReference type="PROSITE" id="PS50850"/>
    </source>
</evidence>
<comment type="caution">
    <text evidence="8">The sequence shown here is derived from an EMBL/GenBank/DDBJ whole genome shotgun (WGS) entry which is preliminary data.</text>
</comment>
<feature type="transmembrane region" description="Helical" evidence="6">
    <location>
        <begin position="198"/>
        <end position="220"/>
    </location>
</feature>
<dbReference type="GO" id="GO:0022857">
    <property type="term" value="F:transmembrane transporter activity"/>
    <property type="evidence" value="ECO:0007669"/>
    <property type="project" value="InterPro"/>
</dbReference>
<keyword evidence="4 6" id="KW-0472">Membrane</keyword>
<dbReference type="PANTHER" id="PTHR23501:SF87">
    <property type="entry name" value="SIDEROPHORE IRON TRANSPORTER 2"/>
    <property type="match status" value="1"/>
</dbReference>
<dbReference type="GO" id="GO:0005886">
    <property type="term" value="C:plasma membrane"/>
    <property type="evidence" value="ECO:0007669"/>
    <property type="project" value="TreeGrafter"/>
</dbReference>
<feature type="transmembrane region" description="Helical" evidence="6">
    <location>
        <begin position="308"/>
        <end position="335"/>
    </location>
</feature>
<sequence length="562" mass="62018">MGAENDTNNLEVKGEVTEPQPPSKILDRSLFTRRQYMFLVVGVMIQAFVYSFEVNLMYNCQSKIVANFNSSSLISVLPVILQTLSAALVPFYTKVSDVVGRAQSLTFAMVFYLIGYTIQGTSNSFLQYALGQIAYGIGSTGMLTLTQVLIADTTRLINRGILFALWDLPSAINVFTTQPLTDPLTDVASHPNANWRNVYAIVGSLALVGSIALLVPLWYLQKKTEKKGYKAPRRSIGWLLHEYDAIGALLITAGMSLTLLPLILANSYERNWKDARILSMFCTGVVCLALLVFWEAKFTNKPIMPMRIWANSTCFGGLVVGFFMTVMAAMNWQYYTLYLVISRDLTFGRALLLERGYQVAYLVFQLFTGFLMRRFNTCRPFIWAGIVVHTAGIGMMIPARKPTSSDAFVVISQTIVGAAGGMANIASSVAVTGAVARKDVSTVIGVTQILGSFGSAFGGALAGGVWTQYLPSRLERHVTGPYDEYQAMNNPVYISSLDSTTKGQIIEAYSDSQMLMSIISMSLAVFACLCTIAMRHVDLRNNHLMEEQDMEVEVEGEKEEKN</sequence>
<feature type="transmembrane region" description="Helical" evidence="6">
    <location>
        <begin position="514"/>
        <end position="534"/>
    </location>
</feature>
<feature type="transmembrane region" description="Helical" evidence="6">
    <location>
        <begin position="381"/>
        <end position="399"/>
    </location>
</feature>
<feature type="transmembrane region" description="Helical" evidence="6">
    <location>
        <begin position="104"/>
        <end position="122"/>
    </location>
</feature>
<keyword evidence="9" id="KW-1185">Reference proteome</keyword>
<feature type="transmembrane region" description="Helical" evidence="6">
    <location>
        <begin position="411"/>
        <end position="436"/>
    </location>
</feature>
<dbReference type="SUPFAM" id="SSF103473">
    <property type="entry name" value="MFS general substrate transporter"/>
    <property type="match status" value="1"/>
</dbReference>
<feature type="transmembrane region" description="Helical" evidence="6">
    <location>
        <begin position="443"/>
        <end position="466"/>
    </location>
</feature>
<reference evidence="8" key="1">
    <citation type="journal article" date="2020" name="Fungal Divers.">
        <title>Resolving the Mortierellaceae phylogeny through synthesis of multi-gene phylogenetics and phylogenomics.</title>
        <authorList>
            <person name="Vandepol N."/>
            <person name="Liber J."/>
            <person name="Desiro A."/>
            <person name="Na H."/>
            <person name="Kennedy M."/>
            <person name="Barry K."/>
            <person name="Grigoriev I.V."/>
            <person name="Miller A.N."/>
            <person name="O'Donnell K."/>
            <person name="Stajich J.E."/>
            <person name="Bonito G."/>
        </authorList>
    </citation>
    <scope>NUCLEOTIDE SEQUENCE</scope>
    <source>
        <strain evidence="8">NRRL 2769</strain>
    </source>
</reference>
<feature type="compositionally biased region" description="Polar residues" evidence="5">
    <location>
        <begin position="1"/>
        <end position="10"/>
    </location>
</feature>
<organism evidence="8 9">
    <name type="scientific">Entomortierella chlamydospora</name>
    <dbReference type="NCBI Taxonomy" id="101097"/>
    <lineage>
        <taxon>Eukaryota</taxon>
        <taxon>Fungi</taxon>
        <taxon>Fungi incertae sedis</taxon>
        <taxon>Mucoromycota</taxon>
        <taxon>Mortierellomycotina</taxon>
        <taxon>Mortierellomycetes</taxon>
        <taxon>Mortierellales</taxon>
        <taxon>Mortierellaceae</taxon>
        <taxon>Entomortierella</taxon>
    </lineage>
</organism>
<dbReference type="InterPro" id="IPR011701">
    <property type="entry name" value="MFS"/>
</dbReference>
<protein>
    <recommendedName>
        <fullName evidence="7">Major facilitator superfamily (MFS) profile domain-containing protein</fullName>
    </recommendedName>
</protein>
<evidence type="ECO:0000256" key="3">
    <source>
        <dbReference type="ARBA" id="ARBA00022989"/>
    </source>
</evidence>
<name>A0A9P6N162_9FUNG</name>
<feature type="transmembrane region" description="Helical" evidence="6">
    <location>
        <begin position="128"/>
        <end position="149"/>
    </location>
</feature>
<feature type="region of interest" description="Disordered" evidence="5">
    <location>
        <begin position="1"/>
        <end position="21"/>
    </location>
</feature>
<evidence type="ECO:0000256" key="6">
    <source>
        <dbReference type="SAM" id="Phobius"/>
    </source>
</evidence>
<evidence type="ECO:0000256" key="1">
    <source>
        <dbReference type="ARBA" id="ARBA00004141"/>
    </source>
</evidence>
<accession>A0A9P6N162</accession>
<feature type="transmembrane region" description="Helical" evidence="6">
    <location>
        <begin position="161"/>
        <end position="178"/>
    </location>
</feature>
<feature type="transmembrane region" description="Helical" evidence="6">
    <location>
        <begin position="277"/>
        <end position="296"/>
    </location>
</feature>
<keyword evidence="2 6" id="KW-0812">Transmembrane</keyword>
<comment type="subcellular location">
    <subcellularLocation>
        <location evidence="1">Membrane</location>
        <topology evidence="1">Multi-pass membrane protein</topology>
    </subcellularLocation>
</comment>
<proteinExistence type="predicted"/>
<evidence type="ECO:0000256" key="4">
    <source>
        <dbReference type="ARBA" id="ARBA00023136"/>
    </source>
</evidence>
<dbReference type="PANTHER" id="PTHR23501">
    <property type="entry name" value="MAJOR FACILITATOR SUPERFAMILY"/>
    <property type="match status" value="1"/>
</dbReference>
<evidence type="ECO:0000313" key="9">
    <source>
        <dbReference type="Proteomes" id="UP000703661"/>
    </source>
</evidence>
<gene>
    <name evidence="8" type="ORF">BGZ80_005096</name>
</gene>
<dbReference type="InterPro" id="IPR020846">
    <property type="entry name" value="MFS_dom"/>
</dbReference>
<dbReference type="Proteomes" id="UP000703661">
    <property type="component" value="Unassembled WGS sequence"/>
</dbReference>
<dbReference type="AlphaFoldDB" id="A0A9P6N162"/>
<dbReference type="EMBL" id="JAAAID010000253">
    <property type="protein sequence ID" value="KAG0019913.1"/>
    <property type="molecule type" value="Genomic_DNA"/>
</dbReference>
<feature type="domain" description="Major facilitator superfamily (MFS) profile" evidence="7">
    <location>
        <begin position="39"/>
        <end position="535"/>
    </location>
</feature>
<evidence type="ECO:0000256" key="2">
    <source>
        <dbReference type="ARBA" id="ARBA00022692"/>
    </source>
</evidence>
<dbReference type="Gene3D" id="1.20.1250.20">
    <property type="entry name" value="MFS general substrate transporter like domains"/>
    <property type="match status" value="2"/>
</dbReference>
<dbReference type="InterPro" id="IPR036259">
    <property type="entry name" value="MFS_trans_sf"/>
</dbReference>